<gene>
    <name evidence="1" type="ORF">ACRE_030390</name>
</gene>
<reference evidence="2" key="1">
    <citation type="journal article" date="2014" name="Genome Announc.">
        <title>Genome sequence and annotation of Acremonium chrysogenum, producer of the beta-lactam antibiotic cephalosporin C.</title>
        <authorList>
            <person name="Terfehr D."/>
            <person name="Dahlmann T.A."/>
            <person name="Specht T."/>
            <person name="Zadra I."/>
            <person name="Kuernsteiner H."/>
            <person name="Kueck U."/>
        </authorList>
    </citation>
    <scope>NUCLEOTIDE SEQUENCE [LARGE SCALE GENOMIC DNA]</scope>
    <source>
        <strain evidence="2">ATCC 11550 / CBS 779.69 / DSM 880 / IAM 14645 / JCM 23072 / IMI 49137</strain>
    </source>
</reference>
<evidence type="ECO:0000313" key="2">
    <source>
        <dbReference type="Proteomes" id="UP000029964"/>
    </source>
</evidence>
<organism evidence="1 2">
    <name type="scientific">Hapsidospora chrysogenum (strain ATCC 11550 / CBS 779.69 / DSM 880 / IAM 14645 / JCM 23072 / IMI 49137)</name>
    <name type="common">Acremonium chrysogenum</name>
    <dbReference type="NCBI Taxonomy" id="857340"/>
    <lineage>
        <taxon>Eukaryota</taxon>
        <taxon>Fungi</taxon>
        <taxon>Dikarya</taxon>
        <taxon>Ascomycota</taxon>
        <taxon>Pezizomycotina</taxon>
        <taxon>Sordariomycetes</taxon>
        <taxon>Hypocreomycetidae</taxon>
        <taxon>Hypocreales</taxon>
        <taxon>Bionectriaceae</taxon>
        <taxon>Hapsidospora</taxon>
    </lineage>
</organism>
<dbReference type="Proteomes" id="UP000029964">
    <property type="component" value="Unassembled WGS sequence"/>
</dbReference>
<evidence type="ECO:0000313" key="1">
    <source>
        <dbReference type="EMBL" id="KFH46061.1"/>
    </source>
</evidence>
<keyword evidence="2" id="KW-1185">Reference proteome</keyword>
<dbReference type="HOGENOM" id="CLU_1980972_0_0_1"/>
<comment type="caution">
    <text evidence="1">The sequence shown here is derived from an EMBL/GenBank/DDBJ whole genome shotgun (WGS) entry which is preliminary data.</text>
</comment>
<dbReference type="EMBL" id="JPKY01000023">
    <property type="protein sequence ID" value="KFH46061.1"/>
    <property type="molecule type" value="Genomic_DNA"/>
</dbReference>
<name>A0A086T9M9_HAPC1</name>
<accession>A0A086T9M9</accession>
<proteinExistence type="predicted"/>
<protein>
    <submittedName>
        <fullName evidence="1">Uncharacterized protein</fullName>
    </submittedName>
</protein>
<dbReference type="AlphaFoldDB" id="A0A086T9M9"/>
<sequence length="126" mass="13983">MPQHLDYVPALHDRDPGFRGEVVEPITAPVGLIGPPLPSSVLTSIIIRHFHVSVPCQRVLRCNMVPCFLLIDSLEDHIKEMQESTNALSSASSAFINTRNGLDVQAWEWAPVDDVVRAESEIRDLS</sequence>